<dbReference type="PIRSF" id="PIRSF005355">
    <property type="entry name" value="UBIAD1"/>
    <property type="match status" value="1"/>
</dbReference>
<keyword evidence="3" id="KW-0474">Menaquinone biosynthesis</keyword>
<keyword evidence="4" id="KW-1003">Cell membrane</keyword>
<dbReference type="UniPathway" id="UPA00079"/>
<dbReference type="GO" id="GO:0009234">
    <property type="term" value="P:menaquinone biosynthetic process"/>
    <property type="evidence" value="ECO:0007669"/>
    <property type="project" value="UniProtKB-UniPathway"/>
</dbReference>
<dbReference type="PANTHER" id="PTHR13929:SF0">
    <property type="entry name" value="UBIA PRENYLTRANSFERASE DOMAIN-CONTAINING PROTEIN 1"/>
    <property type="match status" value="1"/>
</dbReference>
<evidence type="ECO:0000256" key="5">
    <source>
        <dbReference type="ARBA" id="ARBA00022679"/>
    </source>
</evidence>
<evidence type="ECO:0000313" key="11">
    <source>
        <dbReference type="Proteomes" id="UP000058020"/>
    </source>
</evidence>
<sequence>MTIKTIIQSSRLPFLILTPICVLLGASVVIYEQKSIDLLLLTLVVIGGLSAHISVNTFNEYLDFKSGLDLETKRTNFSGGSGALPKNPEGLKSVWLTAVVSLLITLLDGIYFISLYGLLIAPIGLLGVVLIVTYTSWINKHPWLCLIAPGLGFGVLMVIGTQFVLVGEYYVLSLWISIIPFLLINNLLLLNQYPDIQADINAGRRHFPITYGVSASNKIYGLFVVLAMIVLIGYVLMGYLPILSLIVLAPILLAFFPLYGAVKYRENIGNHPQFLGVNVAVTLLTPLLLALSILI</sequence>
<dbReference type="PATRIC" id="fig|1705394.5.peg.23"/>
<keyword evidence="10" id="KW-0830">Ubiquinone</keyword>
<keyword evidence="5" id="KW-0808">Transferase</keyword>
<organism evidence="10 11">
    <name type="scientific">Candidatus Thioglobus autotrophicus</name>
    <dbReference type="NCBI Taxonomy" id="1705394"/>
    <lineage>
        <taxon>Bacteria</taxon>
        <taxon>Pseudomonadati</taxon>
        <taxon>Pseudomonadota</taxon>
        <taxon>Gammaproteobacteria</taxon>
        <taxon>Candidatus Pseudothioglobaceae</taxon>
        <taxon>Candidatus Thioglobus</taxon>
    </lineage>
</organism>
<dbReference type="InterPro" id="IPR000537">
    <property type="entry name" value="UbiA_prenyltransferase"/>
</dbReference>
<reference evidence="10 11" key="1">
    <citation type="journal article" date="2015" name="Genome Announc.">
        <title>Genome Sequence of 'Candidatus Thioglobus autotrophica' Strain EF1, a Chemoautotroph from the SUP05 Clade of Marine Gammaproteobacteria.</title>
        <authorList>
            <person name="Shah V."/>
            <person name="Morris R.M."/>
        </authorList>
    </citation>
    <scope>NUCLEOTIDE SEQUENCE [LARGE SCALE GENOMIC DNA]</scope>
    <source>
        <strain evidence="10 11">EF1</strain>
    </source>
</reference>
<dbReference type="GO" id="GO:0042371">
    <property type="term" value="P:vitamin K biosynthetic process"/>
    <property type="evidence" value="ECO:0007669"/>
    <property type="project" value="TreeGrafter"/>
</dbReference>
<evidence type="ECO:0000256" key="9">
    <source>
        <dbReference type="SAM" id="Phobius"/>
    </source>
</evidence>
<comment type="pathway">
    <text evidence="2">Quinol/quinone metabolism; menaquinone biosynthesis.</text>
</comment>
<dbReference type="Gene3D" id="1.10.357.140">
    <property type="entry name" value="UbiA prenyltransferase"/>
    <property type="match status" value="1"/>
</dbReference>
<dbReference type="InterPro" id="IPR044878">
    <property type="entry name" value="UbiA_sf"/>
</dbReference>
<gene>
    <name evidence="10" type="ORF">SP60_00115</name>
</gene>
<evidence type="ECO:0000256" key="7">
    <source>
        <dbReference type="ARBA" id="ARBA00022989"/>
    </source>
</evidence>
<evidence type="ECO:0000256" key="1">
    <source>
        <dbReference type="ARBA" id="ARBA00004141"/>
    </source>
</evidence>
<dbReference type="InterPro" id="IPR026046">
    <property type="entry name" value="UBIAD1"/>
</dbReference>
<keyword evidence="8 9" id="KW-0472">Membrane</keyword>
<dbReference type="RefSeq" id="WP_053950710.1">
    <property type="nucleotide sequence ID" value="NZ_CP010552.1"/>
</dbReference>
<evidence type="ECO:0000313" key="10">
    <source>
        <dbReference type="EMBL" id="ALE51798.1"/>
    </source>
</evidence>
<dbReference type="CDD" id="cd13962">
    <property type="entry name" value="PT_UbiA_UBIAD1"/>
    <property type="match status" value="1"/>
</dbReference>
<feature type="transmembrane region" description="Helical" evidence="9">
    <location>
        <begin position="12"/>
        <end position="30"/>
    </location>
</feature>
<evidence type="ECO:0000256" key="2">
    <source>
        <dbReference type="ARBA" id="ARBA00004863"/>
    </source>
</evidence>
<dbReference type="KEGG" id="tho:SP60_00115"/>
<keyword evidence="7 9" id="KW-1133">Transmembrane helix</keyword>
<accession>A0A0M5LKQ5</accession>
<dbReference type="AlphaFoldDB" id="A0A0M5LKQ5"/>
<comment type="subcellular location">
    <subcellularLocation>
        <location evidence="1">Membrane</location>
        <topology evidence="1">Multi-pass membrane protein</topology>
    </subcellularLocation>
</comment>
<feature type="transmembrane region" description="Helical" evidence="9">
    <location>
        <begin position="242"/>
        <end position="262"/>
    </location>
</feature>
<evidence type="ECO:0000256" key="3">
    <source>
        <dbReference type="ARBA" id="ARBA00022428"/>
    </source>
</evidence>
<evidence type="ECO:0000256" key="4">
    <source>
        <dbReference type="ARBA" id="ARBA00022475"/>
    </source>
</evidence>
<feature type="transmembrane region" description="Helical" evidence="9">
    <location>
        <begin position="274"/>
        <end position="294"/>
    </location>
</feature>
<proteinExistence type="predicted"/>
<protein>
    <submittedName>
        <fullName evidence="10">Ubiquinone biosynthesis protein UbiA</fullName>
    </submittedName>
</protein>
<evidence type="ECO:0000256" key="6">
    <source>
        <dbReference type="ARBA" id="ARBA00022692"/>
    </source>
</evidence>
<feature type="transmembrane region" description="Helical" evidence="9">
    <location>
        <begin position="119"/>
        <end position="137"/>
    </location>
</feature>
<dbReference type="OrthoDB" id="3344514at2"/>
<keyword evidence="11" id="KW-1185">Reference proteome</keyword>
<feature type="transmembrane region" description="Helical" evidence="9">
    <location>
        <begin position="219"/>
        <end position="236"/>
    </location>
</feature>
<dbReference type="STRING" id="1705394.SP60_00115"/>
<name>A0A0M5LKQ5_9GAMM</name>
<dbReference type="Proteomes" id="UP000058020">
    <property type="component" value="Chromosome"/>
</dbReference>
<feature type="transmembrane region" description="Helical" evidence="9">
    <location>
        <begin position="144"/>
        <end position="163"/>
    </location>
</feature>
<keyword evidence="6 9" id="KW-0812">Transmembrane</keyword>
<evidence type="ECO:0000256" key="8">
    <source>
        <dbReference type="ARBA" id="ARBA00023136"/>
    </source>
</evidence>
<dbReference type="GO" id="GO:0004659">
    <property type="term" value="F:prenyltransferase activity"/>
    <property type="evidence" value="ECO:0007669"/>
    <property type="project" value="InterPro"/>
</dbReference>
<dbReference type="PANTHER" id="PTHR13929">
    <property type="entry name" value="1,4-DIHYDROXY-2-NAPHTHOATE OCTAPRENYLTRANSFERASE"/>
    <property type="match status" value="1"/>
</dbReference>
<dbReference type="GO" id="GO:0016020">
    <property type="term" value="C:membrane"/>
    <property type="evidence" value="ECO:0007669"/>
    <property type="project" value="UniProtKB-SubCell"/>
</dbReference>
<feature type="transmembrane region" description="Helical" evidence="9">
    <location>
        <begin position="169"/>
        <end position="190"/>
    </location>
</feature>
<dbReference type="Pfam" id="PF01040">
    <property type="entry name" value="UbiA"/>
    <property type="match status" value="1"/>
</dbReference>
<dbReference type="EMBL" id="CP010552">
    <property type="protein sequence ID" value="ALE51798.1"/>
    <property type="molecule type" value="Genomic_DNA"/>
</dbReference>